<dbReference type="VEuPathDB" id="FungiDB:PV08_07256"/>
<dbReference type="Pfam" id="PF13561">
    <property type="entry name" value="adh_short_C2"/>
    <property type="match status" value="1"/>
</dbReference>
<evidence type="ECO:0000313" key="4">
    <source>
        <dbReference type="EMBL" id="KIW14472.1"/>
    </source>
</evidence>
<dbReference type="PANTHER" id="PTHR42760:SF115">
    <property type="entry name" value="3-OXOACYL-[ACYL-CARRIER-PROTEIN] REDUCTASE FABG"/>
    <property type="match status" value="1"/>
</dbReference>
<comment type="similarity">
    <text evidence="1">Belongs to the short-chain dehydrogenases/reductases (SDR) family.</text>
</comment>
<dbReference type="Gene3D" id="3.40.50.720">
    <property type="entry name" value="NAD(P)-binding Rossmann-like Domain"/>
    <property type="match status" value="1"/>
</dbReference>
<dbReference type="RefSeq" id="XP_016234688.1">
    <property type="nucleotide sequence ID" value="XM_016381586.1"/>
</dbReference>
<dbReference type="SUPFAM" id="SSF51735">
    <property type="entry name" value="NAD(P)-binding Rossmann-fold domains"/>
    <property type="match status" value="1"/>
</dbReference>
<dbReference type="Proteomes" id="UP000053328">
    <property type="component" value="Unassembled WGS sequence"/>
</dbReference>
<keyword evidence="2" id="KW-0521">NADP</keyword>
<sequence length="270" mass="28759">MGEVTQTGTTRVPTNSLFSLQGKTVIVTGATGGIGLPVAVALAESGASIVSIQLPGDTNSEKLRKAIEQATGGQNIKQFECDLLDSTSIADCFERIWTAGVIPDILFHAAGITHRSMASEPSREASSLVVDLNIKAAYLVCQAFGRQMLKLGRRGKIITIASMAAELVQTNVSVYSCSKSFVKSMTRAMSNEWASKGIQCNSISPGWIQTGMCEDLSQDPVFSDYVRQRTSSQRWGQPDDLRGAVIFLASSASDFITGADILIDGGVLGR</sequence>
<dbReference type="InterPro" id="IPR002347">
    <property type="entry name" value="SDR_fam"/>
</dbReference>
<dbReference type="GO" id="GO:0016616">
    <property type="term" value="F:oxidoreductase activity, acting on the CH-OH group of donors, NAD or NADP as acceptor"/>
    <property type="evidence" value="ECO:0007669"/>
    <property type="project" value="TreeGrafter"/>
</dbReference>
<proteinExistence type="inferred from homology"/>
<keyword evidence="5" id="KW-1185">Reference proteome</keyword>
<dbReference type="OrthoDB" id="37659at2759"/>
<name>A0A0D1ZNV0_9EURO</name>
<dbReference type="InterPro" id="IPR036291">
    <property type="entry name" value="NAD(P)-bd_dom_sf"/>
</dbReference>
<dbReference type="PRINTS" id="PR00081">
    <property type="entry name" value="GDHRDH"/>
</dbReference>
<dbReference type="PANTHER" id="PTHR42760">
    <property type="entry name" value="SHORT-CHAIN DEHYDROGENASES/REDUCTASES FAMILY MEMBER"/>
    <property type="match status" value="1"/>
</dbReference>
<protein>
    <recommendedName>
        <fullName evidence="6">Gluconate 5-dehydrogenase</fullName>
    </recommendedName>
</protein>
<evidence type="ECO:0000313" key="5">
    <source>
        <dbReference type="Proteomes" id="UP000053328"/>
    </source>
</evidence>
<dbReference type="PROSITE" id="PS00061">
    <property type="entry name" value="ADH_SHORT"/>
    <property type="match status" value="1"/>
</dbReference>
<accession>A0A0D1ZNV0</accession>
<evidence type="ECO:0000256" key="3">
    <source>
        <dbReference type="ARBA" id="ARBA00023002"/>
    </source>
</evidence>
<dbReference type="GeneID" id="27334339"/>
<evidence type="ECO:0008006" key="6">
    <source>
        <dbReference type="Google" id="ProtNLM"/>
    </source>
</evidence>
<gene>
    <name evidence="4" type="ORF">PV08_07256</name>
</gene>
<keyword evidence="3" id="KW-0560">Oxidoreductase</keyword>
<dbReference type="HOGENOM" id="CLU_010194_1_1_1"/>
<dbReference type="AlphaFoldDB" id="A0A0D1ZNV0"/>
<dbReference type="EMBL" id="KN847496">
    <property type="protein sequence ID" value="KIW14472.1"/>
    <property type="molecule type" value="Genomic_DNA"/>
</dbReference>
<reference evidence="4 5" key="1">
    <citation type="submission" date="2015-01" db="EMBL/GenBank/DDBJ databases">
        <title>The Genome Sequence of Exophiala spinifera CBS89968.</title>
        <authorList>
            <consortium name="The Broad Institute Genomics Platform"/>
            <person name="Cuomo C."/>
            <person name="de Hoog S."/>
            <person name="Gorbushina A."/>
            <person name="Stielow B."/>
            <person name="Teixiera M."/>
            <person name="Abouelleil A."/>
            <person name="Chapman S.B."/>
            <person name="Priest M."/>
            <person name="Young S.K."/>
            <person name="Wortman J."/>
            <person name="Nusbaum C."/>
            <person name="Birren B."/>
        </authorList>
    </citation>
    <scope>NUCLEOTIDE SEQUENCE [LARGE SCALE GENOMIC DNA]</scope>
    <source>
        <strain evidence="4 5">CBS 89968</strain>
    </source>
</reference>
<dbReference type="FunFam" id="3.40.50.720:FF:000084">
    <property type="entry name" value="Short-chain dehydrogenase reductase"/>
    <property type="match status" value="1"/>
</dbReference>
<dbReference type="STRING" id="91928.A0A0D1ZNV0"/>
<organism evidence="4 5">
    <name type="scientific">Exophiala spinifera</name>
    <dbReference type="NCBI Taxonomy" id="91928"/>
    <lineage>
        <taxon>Eukaryota</taxon>
        <taxon>Fungi</taxon>
        <taxon>Dikarya</taxon>
        <taxon>Ascomycota</taxon>
        <taxon>Pezizomycotina</taxon>
        <taxon>Eurotiomycetes</taxon>
        <taxon>Chaetothyriomycetidae</taxon>
        <taxon>Chaetothyriales</taxon>
        <taxon>Herpotrichiellaceae</taxon>
        <taxon>Exophiala</taxon>
    </lineage>
</organism>
<evidence type="ECO:0000256" key="2">
    <source>
        <dbReference type="ARBA" id="ARBA00022857"/>
    </source>
</evidence>
<evidence type="ECO:0000256" key="1">
    <source>
        <dbReference type="ARBA" id="ARBA00006484"/>
    </source>
</evidence>
<dbReference type="InterPro" id="IPR020904">
    <property type="entry name" value="Sc_DH/Rdtase_CS"/>
</dbReference>